<dbReference type="KEGG" id="rtc:APU90_02190"/>
<accession>A0A0U1PVI0</accession>
<dbReference type="GO" id="GO:0005829">
    <property type="term" value="C:cytosol"/>
    <property type="evidence" value="ECO:0007669"/>
    <property type="project" value="TreeGrafter"/>
</dbReference>
<evidence type="ECO:0000256" key="2">
    <source>
        <dbReference type="ARBA" id="ARBA00022679"/>
    </source>
</evidence>
<dbReference type="GO" id="GO:0009244">
    <property type="term" value="P:lipopolysaccharide core region biosynthetic process"/>
    <property type="evidence" value="ECO:0007669"/>
    <property type="project" value="TreeGrafter"/>
</dbReference>
<dbReference type="Pfam" id="PF01075">
    <property type="entry name" value="Glyco_transf_9"/>
    <property type="match status" value="1"/>
</dbReference>
<dbReference type="CDD" id="cd03789">
    <property type="entry name" value="GT9_LPS_heptosyltransferase"/>
    <property type="match status" value="1"/>
</dbReference>
<comment type="caution">
    <text evidence="3">The sequence shown here is derived from an EMBL/GenBank/DDBJ whole genome shotgun (WGS) entry which is preliminary data.</text>
</comment>
<reference evidence="3 4" key="1">
    <citation type="submission" date="2015-04" db="EMBL/GenBank/DDBJ databases">
        <title>Draft genome sequence of Rathayibacter toxicus strain FH-142 (AKA 70134 or CS 32), a Western Australian isolate.</title>
        <authorList>
            <consortium name="Consortium for Microbial Forensics and Genomics (microFORGE)"/>
            <person name="Knight B.M."/>
            <person name="Roberts D.P."/>
            <person name="Lin D."/>
            <person name="Hari K."/>
            <person name="Fletcher J."/>
            <person name="Melcher U."/>
            <person name="Blagden T."/>
            <person name="Luster D.G."/>
            <person name="Sechler A.J."/>
            <person name="Schneider W.L."/>
            <person name="Winegar R.A."/>
        </authorList>
    </citation>
    <scope>NUCLEOTIDE SEQUENCE [LARGE SCALE GENOMIC DNA]</scope>
    <source>
        <strain evidence="3 4">FH142</strain>
    </source>
</reference>
<dbReference type="GO" id="GO:0008713">
    <property type="term" value="F:ADP-heptose-lipopolysaccharide heptosyltransferase activity"/>
    <property type="evidence" value="ECO:0007669"/>
    <property type="project" value="TreeGrafter"/>
</dbReference>
<dbReference type="GeneID" id="93667508"/>
<dbReference type="eggNOG" id="COG0859">
    <property type="taxonomic scope" value="Bacteria"/>
</dbReference>
<dbReference type="AlphaFoldDB" id="A0A0U1PVI0"/>
<sequence length="340" mass="36526">MQALPAADGTREILALRALKLGDLLVAVPALHALRSGYPEHRLILATTPWLEPIVDLIGGIDALVPTPHGLDDPLPVEPGRIELAINVHGNGILSRDRLRELEPEHTLEFRVPTLDPDATSDDLRPLWRDGELERARWARLVNTLGLEADPEDVAIVVPEVLPHLASAAVVHVGAFYGSRKWPEERFAAVALFLARQGHRVVYTGGAKEADRAHRVAELAGVGEVLAGVLDLREFAAVVAAAETVVTVDTGAAHLASAYRIPSVVLFGSAPPEEWGPPVSGPHVVLTDPSLRRGDAFSDQPDPALLAVQVEDVLEALISLPSRADVQLRRTAAGQLSRQE</sequence>
<dbReference type="RefSeq" id="WP_042733963.1">
    <property type="nucleotide sequence ID" value="NZ_CP010848.1"/>
</dbReference>
<keyword evidence="2 3" id="KW-0808">Transferase</keyword>
<keyword evidence="4" id="KW-1185">Reference proteome</keyword>
<dbReference type="PANTHER" id="PTHR30160:SF1">
    <property type="entry name" value="LIPOPOLYSACCHARIDE 1,2-N-ACETYLGLUCOSAMINETRANSFERASE-RELATED"/>
    <property type="match status" value="1"/>
</dbReference>
<name>A0A0U1PVI0_9MICO</name>
<dbReference type="SUPFAM" id="SSF53756">
    <property type="entry name" value="UDP-Glycosyltransferase/glycogen phosphorylase"/>
    <property type="match status" value="1"/>
</dbReference>
<dbReference type="PATRIC" id="fig|145458.8.peg.469"/>
<keyword evidence="1" id="KW-0328">Glycosyltransferase</keyword>
<proteinExistence type="predicted"/>
<evidence type="ECO:0000313" key="4">
    <source>
        <dbReference type="Proteomes" id="UP000052979"/>
    </source>
</evidence>
<gene>
    <name evidence="3" type="ORF">VT73_02325</name>
</gene>
<dbReference type="Proteomes" id="UP000052979">
    <property type="component" value="Unassembled WGS sequence"/>
</dbReference>
<dbReference type="Gene3D" id="3.40.50.2000">
    <property type="entry name" value="Glycogen Phosphorylase B"/>
    <property type="match status" value="2"/>
</dbReference>
<dbReference type="InterPro" id="IPR002201">
    <property type="entry name" value="Glyco_trans_9"/>
</dbReference>
<dbReference type="InterPro" id="IPR051199">
    <property type="entry name" value="LPS_LOS_Heptosyltrfase"/>
</dbReference>
<dbReference type="STRING" id="145458.APU90_02190"/>
<evidence type="ECO:0000256" key="1">
    <source>
        <dbReference type="ARBA" id="ARBA00022676"/>
    </source>
</evidence>
<organism evidence="3 4">
    <name type="scientific">Rathayibacter toxicus</name>
    <dbReference type="NCBI Taxonomy" id="145458"/>
    <lineage>
        <taxon>Bacteria</taxon>
        <taxon>Bacillati</taxon>
        <taxon>Actinomycetota</taxon>
        <taxon>Actinomycetes</taxon>
        <taxon>Micrococcales</taxon>
        <taxon>Microbacteriaceae</taxon>
        <taxon>Rathayibacter</taxon>
    </lineage>
</organism>
<evidence type="ECO:0000313" key="3">
    <source>
        <dbReference type="EMBL" id="KKM46746.1"/>
    </source>
</evidence>
<dbReference type="PANTHER" id="PTHR30160">
    <property type="entry name" value="TETRAACYLDISACCHARIDE 4'-KINASE-RELATED"/>
    <property type="match status" value="1"/>
</dbReference>
<protein>
    <submittedName>
        <fullName evidence="3">Glycosyl transferase</fullName>
    </submittedName>
</protein>
<dbReference type="EMBL" id="LBFI01000013">
    <property type="protein sequence ID" value="KKM46746.1"/>
    <property type="molecule type" value="Genomic_DNA"/>
</dbReference>